<comment type="function">
    <text evidence="12 13">RNA polymerase that catalyzes the synthesis of short RNA molecules used as primers for DNA polymerase during DNA replication.</text>
</comment>
<evidence type="ECO:0000256" key="5">
    <source>
        <dbReference type="ARBA" id="ARBA00022705"/>
    </source>
</evidence>
<evidence type="ECO:0000256" key="6">
    <source>
        <dbReference type="ARBA" id="ARBA00022723"/>
    </source>
</evidence>
<gene>
    <name evidence="12 16" type="primary">dnaG</name>
    <name evidence="16" type="ORF">PML95_07690</name>
</gene>
<dbReference type="PROSITE" id="PS50880">
    <property type="entry name" value="TOPRIM"/>
    <property type="match status" value="1"/>
</dbReference>
<evidence type="ECO:0000256" key="14">
    <source>
        <dbReference type="PIRSR" id="PIRSR002811-1"/>
    </source>
</evidence>
<organism evidence="16 17">
    <name type="scientific">Vagococcus lutrae</name>
    <dbReference type="NCBI Taxonomy" id="81947"/>
    <lineage>
        <taxon>Bacteria</taxon>
        <taxon>Bacillati</taxon>
        <taxon>Bacillota</taxon>
        <taxon>Bacilli</taxon>
        <taxon>Lactobacillales</taxon>
        <taxon>Enterococcaceae</taxon>
        <taxon>Vagococcus</taxon>
    </lineage>
</organism>
<dbReference type="GO" id="GO:0005737">
    <property type="term" value="C:cytoplasm"/>
    <property type="evidence" value="ECO:0007669"/>
    <property type="project" value="TreeGrafter"/>
</dbReference>
<keyword evidence="3 12" id="KW-0808">Transferase</keyword>
<dbReference type="GO" id="GO:0008270">
    <property type="term" value="F:zinc ion binding"/>
    <property type="evidence" value="ECO:0007669"/>
    <property type="project" value="UniProtKB-UniRule"/>
</dbReference>
<comment type="similarity">
    <text evidence="12 13">Belongs to the DnaG primase family.</text>
</comment>
<dbReference type="InterPro" id="IPR050219">
    <property type="entry name" value="DnaG_primase"/>
</dbReference>
<dbReference type="PANTHER" id="PTHR30313">
    <property type="entry name" value="DNA PRIMASE"/>
    <property type="match status" value="1"/>
</dbReference>
<dbReference type="GO" id="GO:1990077">
    <property type="term" value="C:primosome complex"/>
    <property type="evidence" value="ECO:0007669"/>
    <property type="project" value="UniProtKB-KW"/>
</dbReference>
<dbReference type="FunFam" id="3.90.580.10:FF:000001">
    <property type="entry name" value="DNA primase"/>
    <property type="match status" value="1"/>
</dbReference>
<proteinExistence type="inferred from homology"/>
<dbReference type="Gene3D" id="3.40.1360.10">
    <property type="match status" value="1"/>
</dbReference>
<keyword evidence="10 12" id="KW-0238">DNA-binding</keyword>
<comment type="domain">
    <text evidence="12">Contains an N-terminal zinc-binding domain, a central core domain that contains the primase activity, and a C-terminal DnaB-binding domain.</text>
</comment>
<keyword evidence="9" id="KW-0460">Magnesium</keyword>
<evidence type="ECO:0000256" key="10">
    <source>
        <dbReference type="ARBA" id="ARBA00023125"/>
    </source>
</evidence>
<keyword evidence="2 12" id="KW-0639">Primosome</keyword>
<dbReference type="InterPro" id="IPR013264">
    <property type="entry name" value="DNAG_N"/>
</dbReference>
<dbReference type="Pfam" id="PF08275">
    <property type="entry name" value="DNAG_N"/>
    <property type="match status" value="1"/>
</dbReference>
<dbReference type="Pfam" id="PF10410">
    <property type="entry name" value="DnaB_bind"/>
    <property type="match status" value="1"/>
</dbReference>
<dbReference type="InterPro" id="IPR016136">
    <property type="entry name" value="DNA_helicase_N/primase_C"/>
</dbReference>
<dbReference type="InterPro" id="IPR006295">
    <property type="entry name" value="DNA_primase_DnaG"/>
</dbReference>
<keyword evidence="4 12" id="KW-0548">Nucleotidyltransferase</keyword>
<dbReference type="CDD" id="cd03364">
    <property type="entry name" value="TOPRIM_DnaG_primases"/>
    <property type="match status" value="1"/>
</dbReference>
<evidence type="ECO:0000256" key="7">
    <source>
        <dbReference type="ARBA" id="ARBA00022771"/>
    </source>
</evidence>
<dbReference type="EC" id="2.7.7.101" evidence="12"/>
<evidence type="ECO:0000256" key="1">
    <source>
        <dbReference type="ARBA" id="ARBA00022478"/>
    </source>
</evidence>
<evidence type="ECO:0000259" key="15">
    <source>
        <dbReference type="PROSITE" id="PS50880"/>
    </source>
</evidence>
<dbReference type="SUPFAM" id="SSF57783">
    <property type="entry name" value="Zinc beta-ribbon"/>
    <property type="match status" value="1"/>
</dbReference>
<dbReference type="NCBIfam" id="TIGR01391">
    <property type="entry name" value="dnaG"/>
    <property type="match status" value="1"/>
</dbReference>
<evidence type="ECO:0000313" key="16">
    <source>
        <dbReference type="EMBL" id="WCG22276.1"/>
    </source>
</evidence>
<dbReference type="SMART" id="SM00493">
    <property type="entry name" value="TOPRIM"/>
    <property type="match status" value="1"/>
</dbReference>
<keyword evidence="1 12" id="KW-0240">DNA-directed RNA polymerase</keyword>
<feature type="domain" description="Toprim" evidence="15">
    <location>
        <begin position="269"/>
        <end position="349"/>
    </location>
</feature>
<dbReference type="InterPro" id="IPR036977">
    <property type="entry name" value="DNA_primase_Znf_CHC2"/>
</dbReference>
<reference evidence="16" key="1">
    <citation type="submission" date="2023-01" db="EMBL/GenBank/DDBJ databases">
        <title>Oxazolidinone resistance genes in florfenicol resistant enterococci from beef cattle and veal calves at slaughter.</title>
        <authorList>
            <person name="Biggel M."/>
        </authorList>
    </citation>
    <scope>NUCLEOTIDE SEQUENCE</scope>
    <source>
        <strain evidence="16">K204-1</strain>
    </source>
</reference>
<evidence type="ECO:0000256" key="12">
    <source>
        <dbReference type="HAMAP-Rule" id="MF_00974"/>
    </source>
</evidence>
<dbReference type="InterPro" id="IPR019475">
    <property type="entry name" value="DNA_primase_DnaB-bd"/>
</dbReference>
<dbReference type="GO" id="GO:0003899">
    <property type="term" value="F:DNA-directed RNA polymerase activity"/>
    <property type="evidence" value="ECO:0007669"/>
    <property type="project" value="UniProtKB-UniRule"/>
</dbReference>
<dbReference type="PIRSF" id="PIRSF002811">
    <property type="entry name" value="DnaG"/>
    <property type="match status" value="1"/>
</dbReference>
<keyword evidence="6 12" id="KW-0479">Metal-binding</keyword>
<dbReference type="Gene3D" id="3.90.980.10">
    <property type="entry name" value="DNA primase, catalytic core, N-terminal domain"/>
    <property type="match status" value="1"/>
</dbReference>
<accession>A0AAE9XEI7</accession>
<dbReference type="RefSeq" id="WP_272163180.1">
    <property type="nucleotide sequence ID" value="NZ_CP116507.1"/>
</dbReference>
<dbReference type="GO" id="GO:0000428">
    <property type="term" value="C:DNA-directed RNA polymerase complex"/>
    <property type="evidence" value="ECO:0007669"/>
    <property type="project" value="UniProtKB-KW"/>
</dbReference>
<evidence type="ECO:0000256" key="11">
    <source>
        <dbReference type="ARBA" id="ARBA00023163"/>
    </source>
</evidence>
<keyword evidence="8 12" id="KW-0862">Zinc</keyword>
<evidence type="ECO:0000256" key="8">
    <source>
        <dbReference type="ARBA" id="ARBA00022833"/>
    </source>
</evidence>
<dbReference type="Gene3D" id="3.90.580.10">
    <property type="entry name" value="Zinc finger, CHC2-type domain"/>
    <property type="match status" value="1"/>
</dbReference>
<dbReference type="InterPro" id="IPR034151">
    <property type="entry name" value="TOPRIM_DnaG_bac"/>
</dbReference>
<dbReference type="Pfam" id="PF01807">
    <property type="entry name" value="Zn_ribbon_DnaG"/>
    <property type="match status" value="1"/>
</dbReference>
<evidence type="ECO:0000256" key="3">
    <source>
        <dbReference type="ARBA" id="ARBA00022679"/>
    </source>
</evidence>
<keyword evidence="7 12" id="KW-0863">Zinc-finger</keyword>
<evidence type="ECO:0000256" key="4">
    <source>
        <dbReference type="ARBA" id="ARBA00022695"/>
    </source>
</evidence>
<name>A0AAE9XEI7_9ENTE</name>
<protein>
    <recommendedName>
        <fullName evidence="12 13">DNA primase</fullName>
        <ecNumber evidence="12">2.7.7.101</ecNumber>
    </recommendedName>
</protein>
<evidence type="ECO:0000256" key="13">
    <source>
        <dbReference type="PIRNR" id="PIRNR002811"/>
    </source>
</evidence>
<keyword evidence="11 12" id="KW-0804">Transcription</keyword>
<dbReference type="SUPFAM" id="SSF56731">
    <property type="entry name" value="DNA primase core"/>
    <property type="match status" value="1"/>
</dbReference>
<dbReference type="HAMAP" id="MF_00974">
    <property type="entry name" value="DNA_primase_DnaG"/>
    <property type="match status" value="1"/>
</dbReference>
<evidence type="ECO:0000256" key="9">
    <source>
        <dbReference type="ARBA" id="ARBA00022842"/>
    </source>
</evidence>
<sequence length="618" mass="72076">MSNRIPEEVLQDIRESTNIVDVVGQYVQLKKSGKNYFGLCPFHEEKSPSFSVVEDKQIFHCFGCGKGGNVFRFIEEIEGYSFPQAVEKVAEMSHLTVEYQFDRQEDREVSPERRLNQRLVAIHQRAADVYHHLLMNTQMGEAALDYLESRGMTHDQLTHFQVGLAPNQREFLEKILVQEGFNSEELKASGLFSETDDGRLLDRFFGRIMFPIHNDHDQVIAFSGRLFEEQGESDRKSPKYLNSPETSLFNKRNVLYNHREAKKIARKTGEIILFEGFMDVIAAWGADVQNGVASMGTSLTNEQIQMLKKSCSKLLICYDGDSAGLNASMRALEVLETQRHFDVNVMKLPNEWDPDEFIKREGAERFQNFIKNQRQTPFSFKTGYYETQYNLQTEQGKLDFIQKVLQELSKVSSVVERDLYIQQIAKDYELTEDAIRSDLSQYISSNRATAKAKERRENRTRDVIIENQVVSTPQNKVSLLEKTQQMLLYRMMTEEDILRRFQMREDFSFLDVQYQEIFNHLIDFKSSYSGADIGGFLDYVKEDYLKKLIVTIMYLEMSEESNEQEIVDYERVFKRYRLLREITELEKELVEVKKNGDIDKQLTISLSLIDKKRQLDVI</sequence>
<dbReference type="AlphaFoldDB" id="A0AAE9XEI7"/>
<dbReference type="SMART" id="SM00400">
    <property type="entry name" value="ZnF_CHCC"/>
    <property type="match status" value="1"/>
</dbReference>
<keyword evidence="5 12" id="KW-0235">DNA replication</keyword>
<evidence type="ECO:0000256" key="2">
    <source>
        <dbReference type="ARBA" id="ARBA00022515"/>
    </source>
</evidence>
<comment type="subunit">
    <text evidence="12">Monomer. Interacts with DnaB.</text>
</comment>
<evidence type="ECO:0000313" key="17">
    <source>
        <dbReference type="Proteomes" id="UP001179600"/>
    </source>
</evidence>
<dbReference type="Pfam" id="PF13155">
    <property type="entry name" value="Toprim_2"/>
    <property type="match status" value="1"/>
</dbReference>
<dbReference type="Proteomes" id="UP001179600">
    <property type="component" value="Chromosome"/>
</dbReference>
<dbReference type="PANTHER" id="PTHR30313:SF2">
    <property type="entry name" value="DNA PRIMASE"/>
    <property type="match status" value="1"/>
</dbReference>
<dbReference type="Gene3D" id="1.10.860.10">
    <property type="entry name" value="DNAb Helicase, Chain A"/>
    <property type="match status" value="1"/>
</dbReference>
<dbReference type="InterPro" id="IPR002694">
    <property type="entry name" value="Znf_CHC2"/>
</dbReference>
<dbReference type="GO" id="GO:0006269">
    <property type="term" value="P:DNA replication, synthesis of primer"/>
    <property type="evidence" value="ECO:0007669"/>
    <property type="project" value="UniProtKB-UniRule"/>
</dbReference>
<dbReference type="EMBL" id="CP116507">
    <property type="protein sequence ID" value="WCG22276.1"/>
    <property type="molecule type" value="Genomic_DNA"/>
</dbReference>
<dbReference type="GO" id="GO:0003677">
    <property type="term" value="F:DNA binding"/>
    <property type="evidence" value="ECO:0007669"/>
    <property type="project" value="UniProtKB-KW"/>
</dbReference>
<feature type="zinc finger region" description="CHC2-type" evidence="12 14">
    <location>
        <begin position="40"/>
        <end position="64"/>
    </location>
</feature>
<dbReference type="InterPro" id="IPR006171">
    <property type="entry name" value="TOPRIM_dom"/>
</dbReference>
<dbReference type="InterPro" id="IPR037068">
    <property type="entry name" value="DNA_primase_core_N_sf"/>
</dbReference>
<comment type="catalytic activity">
    <reaction evidence="12">
        <text>ssDNA + n NTP = ssDNA/pppN(pN)n-1 hybrid + (n-1) diphosphate.</text>
        <dbReference type="EC" id="2.7.7.101"/>
    </reaction>
</comment>
<dbReference type="InterPro" id="IPR030846">
    <property type="entry name" value="DnaG_bac"/>
</dbReference>
<comment type="cofactor">
    <cofactor evidence="12 13 14">
        <name>Zn(2+)</name>
        <dbReference type="ChEBI" id="CHEBI:29105"/>
    </cofactor>
    <text evidence="12 13 14">Binds 1 zinc ion per monomer.</text>
</comment>